<dbReference type="Pfam" id="PF01544">
    <property type="entry name" value="CorA"/>
    <property type="match status" value="1"/>
</dbReference>
<comment type="subcellular location">
    <subcellularLocation>
        <location evidence="1">Membrane</location>
        <topology evidence="1">Multi-pass membrane protein</topology>
    </subcellularLocation>
</comment>
<dbReference type="CDD" id="cd12827">
    <property type="entry name" value="EcCorA_ZntB-like_u2"/>
    <property type="match status" value="1"/>
</dbReference>
<dbReference type="PANTHER" id="PTHR47891:SF2">
    <property type="entry name" value="MAGNESIUM AND COBALT TRANSPORTER"/>
    <property type="match status" value="1"/>
</dbReference>
<protein>
    <submittedName>
        <fullName evidence="7">Magnesium transporter CorA family protein</fullName>
    </submittedName>
</protein>
<comment type="similarity">
    <text evidence="2">Belongs to the CorA metal ion transporter (MIT) (TC 1.A.35) family.</text>
</comment>
<evidence type="ECO:0000256" key="1">
    <source>
        <dbReference type="ARBA" id="ARBA00004141"/>
    </source>
</evidence>
<name>A0A0H2PLN2_BIFBI</name>
<dbReference type="RefSeq" id="WP_003813378.1">
    <property type="nucleotide sequence ID" value="NZ_AP031420.1"/>
</dbReference>
<evidence type="ECO:0000313" key="10">
    <source>
        <dbReference type="Proteomes" id="UP000488776"/>
    </source>
</evidence>
<dbReference type="EMBL" id="JAAJBJ010000003">
    <property type="protein sequence ID" value="NGG36292.1"/>
    <property type="molecule type" value="Genomic_DNA"/>
</dbReference>
<evidence type="ECO:0000256" key="2">
    <source>
        <dbReference type="ARBA" id="ARBA00009765"/>
    </source>
</evidence>
<dbReference type="Proteomes" id="UP000488776">
    <property type="component" value="Unassembled WGS sequence"/>
</dbReference>
<keyword evidence="5 6" id="KW-0472">Membrane</keyword>
<dbReference type="Gene3D" id="3.30.460.20">
    <property type="entry name" value="CorA soluble domain-like"/>
    <property type="match status" value="1"/>
</dbReference>
<reference evidence="8 10" key="2">
    <citation type="submission" date="2020-02" db="EMBL/GenBank/DDBJ databases">
        <title>Antibiotic susceptibility profiles of lactic acid bacteria isolated from the human vagina and genetic basis of atypical resistances.</title>
        <authorList>
            <person name="Sirichoat A."/>
            <person name="Florez A.B."/>
            <person name="Vazquez L."/>
            <person name="Buppasiri P."/>
            <person name="Panya M."/>
            <person name="Lulitanond V."/>
            <person name="Mayo B."/>
        </authorList>
    </citation>
    <scope>NUCLEOTIDE SEQUENCE [LARGE SCALE GENOMIC DNA]</scope>
    <source>
        <strain evidence="8 10">VA07-1AN</strain>
    </source>
</reference>
<dbReference type="PANTHER" id="PTHR47891">
    <property type="entry name" value="TRANSPORTER-RELATED"/>
    <property type="match status" value="1"/>
</dbReference>
<dbReference type="EMBL" id="WDOP01000003">
    <property type="protein sequence ID" value="KAB7486842.1"/>
    <property type="molecule type" value="Genomic_DNA"/>
</dbReference>
<feature type="transmembrane region" description="Helical" evidence="6">
    <location>
        <begin position="253"/>
        <end position="276"/>
    </location>
</feature>
<dbReference type="SUPFAM" id="SSF143865">
    <property type="entry name" value="CorA soluble domain-like"/>
    <property type="match status" value="1"/>
</dbReference>
<dbReference type="Gene3D" id="1.20.58.340">
    <property type="entry name" value="Magnesium transport protein CorA, transmembrane region"/>
    <property type="match status" value="2"/>
</dbReference>
<dbReference type="SUPFAM" id="SSF144083">
    <property type="entry name" value="Magnesium transport protein CorA, transmembrane region"/>
    <property type="match status" value="1"/>
</dbReference>
<dbReference type="InterPro" id="IPR045861">
    <property type="entry name" value="CorA_cytoplasmic_dom"/>
</dbReference>
<feature type="transmembrane region" description="Helical" evidence="6">
    <location>
        <begin position="288"/>
        <end position="309"/>
    </location>
</feature>
<evidence type="ECO:0000256" key="3">
    <source>
        <dbReference type="ARBA" id="ARBA00022692"/>
    </source>
</evidence>
<reference evidence="7 9" key="1">
    <citation type="journal article" date="2019" name="Nat. Med.">
        <title>A library of human gut bacterial isolates paired with longitudinal multiomics data enables mechanistic microbiome research.</title>
        <authorList>
            <person name="Poyet M."/>
            <person name="Groussin M."/>
            <person name="Gibbons S.M."/>
            <person name="Avila-Pacheco J."/>
            <person name="Jiang X."/>
            <person name="Kearney S.M."/>
            <person name="Perrotta A.R."/>
            <person name="Berdy B."/>
            <person name="Zhao S."/>
            <person name="Lieberman T.D."/>
            <person name="Swanson P.K."/>
            <person name="Smith M."/>
            <person name="Roesemann S."/>
            <person name="Alexander J.E."/>
            <person name="Rich S.A."/>
            <person name="Livny J."/>
            <person name="Vlamakis H."/>
            <person name="Clish C."/>
            <person name="Bullock K."/>
            <person name="Deik A."/>
            <person name="Scott J."/>
            <person name="Pierce K.A."/>
            <person name="Xavier R.J."/>
            <person name="Alm E.J."/>
        </authorList>
    </citation>
    <scope>NUCLEOTIDE SEQUENCE [LARGE SCALE GENOMIC DNA]</scope>
    <source>
        <strain evidence="7 9">BIOML-A13</strain>
    </source>
</reference>
<dbReference type="InterPro" id="IPR045863">
    <property type="entry name" value="CorA_TM1_TM2"/>
</dbReference>
<organism evidence="7 9">
    <name type="scientific">Bifidobacterium bifidum</name>
    <dbReference type="NCBI Taxonomy" id="1681"/>
    <lineage>
        <taxon>Bacteria</taxon>
        <taxon>Bacillati</taxon>
        <taxon>Actinomycetota</taxon>
        <taxon>Actinomycetes</taxon>
        <taxon>Bifidobacteriales</taxon>
        <taxon>Bifidobacteriaceae</taxon>
        <taxon>Bifidobacterium</taxon>
    </lineage>
</organism>
<evidence type="ECO:0000256" key="6">
    <source>
        <dbReference type="SAM" id="Phobius"/>
    </source>
</evidence>
<evidence type="ECO:0000313" key="7">
    <source>
        <dbReference type="EMBL" id="KAB7486842.1"/>
    </source>
</evidence>
<dbReference type="InterPro" id="IPR002523">
    <property type="entry name" value="MgTranspt_CorA/ZnTranspt_ZntB"/>
</dbReference>
<dbReference type="GO" id="GO:0046873">
    <property type="term" value="F:metal ion transmembrane transporter activity"/>
    <property type="evidence" value="ECO:0007669"/>
    <property type="project" value="InterPro"/>
</dbReference>
<dbReference type="InterPro" id="IPR047199">
    <property type="entry name" value="CorA-like"/>
</dbReference>
<gene>
    <name evidence="8" type="ORF">G5T23_04420</name>
    <name evidence="7" type="ORF">GBA83_05415</name>
</gene>
<dbReference type="AlphaFoldDB" id="A0A0H2PLN2"/>
<accession>A0A0H2PLN2</accession>
<comment type="caution">
    <text evidence="7">The sequence shown here is derived from an EMBL/GenBank/DDBJ whole genome shotgun (WGS) entry which is preliminary data.</text>
</comment>
<sequence length="316" mass="36233">MLRMFSTINGQVEQIEKPENGSWLCLSEPTDVELATVSQQTGVDLADLRAPLDDEERSRIDVEDDYTMIIVDIPTVEERGGRDWYETIPLSIIVTEDLIITVCMQDTPVLHPFMEGTIRGFNTFMRSRFILQILYRNASTYLRYLRIIDRESDKLEFKLRHAMQNREIMMLLELSKTLVYFTTSLKSNEIVMEKLTTLARIQQYPDDEDLLDDVIIENKQAIEMANIYSGVLANMTDAFASIVSNNLNNVMRIFTIISITLSIPTLIFSMYGMNFVPGQLGMPFTGKTWGFTLIIAISVVLSAVVAWFLTRSRMFK</sequence>
<dbReference type="Proteomes" id="UP000451386">
    <property type="component" value="Unassembled WGS sequence"/>
</dbReference>
<dbReference type="GO" id="GO:0016020">
    <property type="term" value="C:membrane"/>
    <property type="evidence" value="ECO:0007669"/>
    <property type="project" value="UniProtKB-SubCell"/>
</dbReference>
<evidence type="ECO:0000256" key="4">
    <source>
        <dbReference type="ARBA" id="ARBA00022989"/>
    </source>
</evidence>
<keyword evidence="3 6" id="KW-0812">Transmembrane</keyword>
<evidence type="ECO:0000313" key="8">
    <source>
        <dbReference type="EMBL" id="NGG36292.1"/>
    </source>
</evidence>
<proteinExistence type="inferred from homology"/>
<evidence type="ECO:0000313" key="9">
    <source>
        <dbReference type="Proteomes" id="UP000451386"/>
    </source>
</evidence>
<keyword evidence="4 6" id="KW-1133">Transmembrane helix</keyword>
<evidence type="ECO:0000256" key="5">
    <source>
        <dbReference type="ARBA" id="ARBA00023136"/>
    </source>
</evidence>